<evidence type="ECO:0000256" key="4">
    <source>
        <dbReference type="SAM" id="MobiDB-lite"/>
    </source>
</evidence>
<evidence type="ECO:0000256" key="2">
    <source>
        <dbReference type="ARBA" id="ARBA00022729"/>
    </source>
</evidence>
<feature type="region of interest" description="Disordered" evidence="4">
    <location>
        <begin position="317"/>
        <end position="361"/>
    </location>
</feature>
<dbReference type="InterPro" id="IPR001611">
    <property type="entry name" value="Leu-rich_rpt"/>
</dbReference>
<keyword evidence="1" id="KW-0433">Leucine-rich repeat</keyword>
<gene>
    <name evidence="6" type="ORF">BRAFLDRAFT_125137</name>
</gene>
<feature type="region of interest" description="Disordered" evidence="4">
    <location>
        <begin position="621"/>
        <end position="643"/>
    </location>
</feature>
<feature type="compositionally biased region" description="Basic and acidic residues" evidence="4">
    <location>
        <begin position="396"/>
        <end position="407"/>
    </location>
</feature>
<dbReference type="InterPro" id="IPR050541">
    <property type="entry name" value="LRR_TM_domain-containing"/>
</dbReference>
<dbReference type="SMART" id="SM00364">
    <property type="entry name" value="LRR_BAC"/>
    <property type="match status" value="3"/>
</dbReference>
<feature type="compositionally biased region" description="Low complexity" evidence="4">
    <location>
        <begin position="408"/>
        <end position="421"/>
    </location>
</feature>
<keyword evidence="3" id="KW-0677">Repeat</keyword>
<dbReference type="InParanoid" id="C3ZH31"/>
<accession>C3ZH31</accession>
<reference evidence="6" key="1">
    <citation type="journal article" date="2008" name="Nature">
        <title>The amphioxus genome and the evolution of the chordate karyotype.</title>
        <authorList>
            <consortium name="US DOE Joint Genome Institute (JGI-PGF)"/>
            <person name="Putnam N.H."/>
            <person name="Butts T."/>
            <person name="Ferrier D.E.K."/>
            <person name="Furlong R.F."/>
            <person name="Hellsten U."/>
            <person name="Kawashima T."/>
            <person name="Robinson-Rechavi M."/>
            <person name="Shoguchi E."/>
            <person name="Terry A."/>
            <person name="Yu J.-K."/>
            <person name="Benito-Gutierrez E.L."/>
            <person name="Dubchak I."/>
            <person name="Garcia-Fernandez J."/>
            <person name="Gibson-Brown J.J."/>
            <person name="Grigoriev I.V."/>
            <person name="Horton A.C."/>
            <person name="de Jong P.J."/>
            <person name="Jurka J."/>
            <person name="Kapitonov V.V."/>
            <person name="Kohara Y."/>
            <person name="Kuroki Y."/>
            <person name="Lindquist E."/>
            <person name="Lucas S."/>
            <person name="Osoegawa K."/>
            <person name="Pennacchio L.A."/>
            <person name="Salamov A.A."/>
            <person name="Satou Y."/>
            <person name="Sauka-Spengler T."/>
            <person name="Schmutz J."/>
            <person name="Shin-I T."/>
            <person name="Toyoda A."/>
            <person name="Bronner-Fraser M."/>
            <person name="Fujiyama A."/>
            <person name="Holland L.Z."/>
            <person name="Holland P.W.H."/>
            <person name="Satoh N."/>
            <person name="Rokhsar D.S."/>
        </authorList>
    </citation>
    <scope>NUCLEOTIDE SEQUENCE [LARGE SCALE GENOMIC DNA]</scope>
    <source>
        <strain evidence="6">S238N-H82</strain>
        <tissue evidence="6">Testes</tissue>
    </source>
</reference>
<evidence type="ECO:0000256" key="3">
    <source>
        <dbReference type="ARBA" id="ARBA00022737"/>
    </source>
</evidence>
<keyword evidence="5" id="KW-0812">Transmembrane</keyword>
<evidence type="ECO:0008006" key="7">
    <source>
        <dbReference type="Google" id="ProtNLM"/>
    </source>
</evidence>
<feature type="region of interest" description="Disordered" evidence="4">
    <location>
        <begin position="387"/>
        <end position="458"/>
    </location>
</feature>
<feature type="transmembrane region" description="Helical" evidence="5">
    <location>
        <begin position="48"/>
        <end position="67"/>
    </location>
</feature>
<feature type="compositionally biased region" description="Polar residues" evidence="4">
    <location>
        <begin position="345"/>
        <end position="359"/>
    </location>
</feature>
<name>C3ZH31_BRAFL</name>
<dbReference type="PANTHER" id="PTHR24369">
    <property type="entry name" value="ANTIGEN BSP, PUTATIVE-RELATED"/>
    <property type="match status" value="1"/>
</dbReference>
<proteinExistence type="predicted"/>
<sequence length="798" mass="88896">MAVVGSRGYASVAGIESHVVGKLTRNTCPQWRPIGACSPSKKMRLGGGLVVLLLLACVPPWCAGWWWGGKHRGYRPEGRRGFHRGDRRFGYRRHGFGRRPWEKRVCFHDQVPIPTFPENVDQATAVVRSYKAILRFPVDLPNATTSIDLNYNLINGLANQTLAKLQDLQILLLRQNMIAHIEPDTFRHVPRLTTLVLGGNRLTDFPWRHMQAQSLLTYLGLAGNRLTSLPTETFRFLPALKELRIENNKLASIPEGIFNDRPLLETVYMRENPWQCDCEFLLSYKTFPSKITRLHPCMTCTFPQGYRDMLVSSVSVTPGCTEGSGEAEETKNHTEGSGEIEETTNDNVSQKNPENSDTVNLLGETAFPRKFCPPWRPRCRRFHQGIHRASSQENDEQTKMTKTDTKKLASPLLSNKPLSPLHGNQGKSAKRLENDGNVNPGQTVKSTTRPIPNTRRLATDRDEVFKGRPGQGHLIQRFWGTPKPSDQPMGSQKTATSANHRTDSPSTRPMRRLDVMLPRAGAFHAINPKTIAIIAVLVALVGVSPLCVALLKTIRTKKQEKTQTEAPTEEDDGDIQPYSTTYLSKINISESPSTKPPKLASGYSNPADLTIVRDIYAEPYSTQTNPKGQTNTSNGDPKTSLNIRSPEAEDIYEDAVPVVFKIGRFPAEEMGGELLDKVNNEPFRLEQATNSLQAQAAQTRQSSDQLNQPFYHTIAACPPGEAAGPSAIREETDEYGEVWNCIGSAELEKEGNQEATGLGMKGGPQAEMEANMDYYQQLIKPHIYEKPEVVIAKLKLKT</sequence>
<dbReference type="Gene3D" id="3.80.10.10">
    <property type="entry name" value="Ribonuclease Inhibitor"/>
    <property type="match status" value="2"/>
</dbReference>
<dbReference type="SUPFAM" id="SSF52058">
    <property type="entry name" value="L domain-like"/>
    <property type="match status" value="1"/>
</dbReference>
<dbReference type="InterPro" id="IPR003591">
    <property type="entry name" value="Leu-rich_rpt_typical-subtyp"/>
</dbReference>
<protein>
    <recommendedName>
        <fullName evidence="7">LRRCT domain-containing protein</fullName>
    </recommendedName>
</protein>
<evidence type="ECO:0000256" key="1">
    <source>
        <dbReference type="ARBA" id="ARBA00022614"/>
    </source>
</evidence>
<feature type="compositionally biased region" description="Polar residues" evidence="4">
    <location>
        <begin position="488"/>
        <end position="507"/>
    </location>
</feature>
<dbReference type="InterPro" id="IPR032675">
    <property type="entry name" value="LRR_dom_sf"/>
</dbReference>
<feature type="transmembrane region" description="Helical" evidence="5">
    <location>
        <begin position="531"/>
        <end position="551"/>
    </location>
</feature>
<feature type="region of interest" description="Disordered" evidence="4">
    <location>
        <begin position="557"/>
        <end position="577"/>
    </location>
</feature>
<keyword evidence="5" id="KW-1133">Transmembrane helix</keyword>
<dbReference type="SMART" id="SM00369">
    <property type="entry name" value="LRR_TYP"/>
    <property type="match status" value="5"/>
</dbReference>
<evidence type="ECO:0000313" key="6">
    <source>
        <dbReference type="EMBL" id="EEN48178.1"/>
    </source>
</evidence>
<organism>
    <name type="scientific">Branchiostoma floridae</name>
    <name type="common">Florida lancelet</name>
    <name type="synonym">Amphioxus</name>
    <dbReference type="NCBI Taxonomy" id="7739"/>
    <lineage>
        <taxon>Eukaryota</taxon>
        <taxon>Metazoa</taxon>
        <taxon>Chordata</taxon>
        <taxon>Cephalochordata</taxon>
        <taxon>Leptocardii</taxon>
        <taxon>Amphioxiformes</taxon>
        <taxon>Branchiostomatidae</taxon>
        <taxon>Branchiostoma</taxon>
    </lineage>
</organism>
<dbReference type="eggNOG" id="KOG0619">
    <property type="taxonomic scope" value="Eukaryota"/>
</dbReference>
<dbReference type="Pfam" id="PF13855">
    <property type="entry name" value="LRR_8"/>
    <property type="match status" value="2"/>
</dbReference>
<feature type="compositionally biased region" description="Polar residues" evidence="4">
    <location>
        <begin position="436"/>
        <end position="451"/>
    </location>
</feature>
<keyword evidence="2" id="KW-0732">Signal</keyword>
<dbReference type="PANTHER" id="PTHR24369:SF210">
    <property type="entry name" value="CHAOPTIN-RELATED"/>
    <property type="match status" value="1"/>
</dbReference>
<evidence type="ECO:0000256" key="5">
    <source>
        <dbReference type="SAM" id="Phobius"/>
    </source>
</evidence>
<dbReference type="EMBL" id="GG666621">
    <property type="protein sequence ID" value="EEN48178.1"/>
    <property type="molecule type" value="Genomic_DNA"/>
</dbReference>
<feature type="region of interest" description="Disordered" evidence="4">
    <location>
        <begin position="473"/>
        <end position="510"/>
    </location>
</feature>
<dbReference type="STRING" id="7739.C3ZH31"/>
<keyword evidence="5" id="KW-0472">Membrane</keyword>
<dbReference type="AlphaFoldDB" id="C3ZH31"/>